<protein>
    <submittedName>
        <fullName evidence="1">DUF481 domain-containing protein</fullName>
    </submittedName>
</protein>
<keyword evidence="2" id="KW-1185">Reference proteome</keyword>
<evidence type="ECO:0000313" key="2">
    <source>
        <dbReference type="Proteomes" id="UP000435357"/>
    </source>
</evidence>
<organism evidence="1 2">
    <name type="scientific">Salibacter halophilus</name>
    <dbReference type="NCBI Taxonomy" id="1803916"/>
    <lineage>
        <taxon>Bacteria</taxon>
        <taxon>Pseudomonadati</taxon>
        <taxon>Bacteroidota</taxon>
        <taxon>Flavobacteriia</taxon>
        <taxon>Flavobacteriales</taxon>
        <taxon>Salibacteraceae</taxon>
        <taxon>Salibacter</taxon>
    </lineage>
</organism>
<accession>A0A6N6M6Q2</accession>
<evidence type="ECO:0000313" key="1">
    <source>
        <dbReference type="EMBL" id="KAB1063991.1"/>
    </source>
</evidence>
<reference evidence="1 2" key="1">
    <citation type="submission" date="2019-09" db="EMBL/GenBank/DDBJ databases">
        <title>Genomes of Cryomorphaceae.</title>
        <authorList>
            <person name="Bowman J.P."/>
        </authorList>
    </citation>
    <scope>NUCLEOTIDE SEQUENCE [LARGE SCALE GENOMIC DNA]</scope>
    <source>
        <strain evidence="1 2">KCTC 52047</strain>
    </source>
</reference>
<dbReference type="RefSeq" id="WP_151168054.1">
    <property type="nucleotide sequence ID" value="NZ_WACR01000006.1"/>
</dbReference>
<dbReference type="AlphaFoldDB" id="A0A6N6M6Q2"/>
<dbReference type="OrthoDB" id="1014000at2"/>
<gene>
    <name evidence="1" type="ORF">F3059_08110</name>
</gene>
<dbReference type="EMBL" id="WACR01000006">
    <property type="protein sequence ID" value="KAB1063991.1"/>
    <property type="molecule type" value="Genomic_DNA"/>
</dbReference>
<dbReference type="InterPro" id="IPR007433">
    <property type="entry name" value="DUF481"/>
</dbReference>
<sequence>MKRVVTLLIIGFFSFSVRAQIIEFDALAIASDSVIDTARLSGSVSLSFDVNKQDELVYYIKTGGNLAYEKKKHFWVLTANNQATLEGDDQVLNTGSSNFRYLWNFRSKLFPEALVQYQWDVTRGLRERYLAGGNLQSTFINKKSHQFSVSLGAFYENEFWGWAAVPDDRKPTENPAPVSVNFVKANLLLKYAYILKNKSTFSLRLFVQARPDSYIKYPRIAPNATINFRLVKNLFISTSFSGIYDFRPIVPIDKFYYQWENALIYSF</sequence>
<dbReference type="Proteomes" id="UP000435357">
    <property type="component" value="Unassembled WGS sequence"/>
</dbReference>
<dbReference type="Pfam" id="PF04338">
    <property type="entry name" value="DUF481"/>
    <property type="match status" value="1"/>
</dbReference>
<comment type="caution">
    <text evidence="1">The sequence shown here is derived from an EMBL/GenBank/DDBJ whole genome shotgun (WGS) entry which is preliminary data.</text>
</comment>
<name>A0A6N6M6Q2_9FLAO</name>
<proteinExistence type="predicted"/>